<dbReference type="AlphaFoldDB" id="A0AA39RKK8"/>
<accession>A0AA39RKK8</accession>
<organism evidence="1 2">
    <name type="scientific">Acer saccharum</name>
    <name type="common">Sugar maple</name>
    <dbReference type="NCBI Taxonomy" id="4024"/>
    <lineage>
        <taxon>Eukaryota</taxon>
        <taxon>Viridiplantae</taxon>
        <taxon>Streptophyta</taxon>
        <taxon>Embryophyta</taxon>
        <taxon>Tracheophyta</taxon>
        <taxon>Spermatophyta</taxon>
        <taxon>Magnoliopsida</taxon>
        <taxon>eudicotyledons</taxon>
        <taxon>Gunneridae</taxon>
        <taxon>Pentapetalae</taxon>
        <taxon>rosids</taxon>
        <taxon>malvids</taxon>
        <taxon>Sapindales</taxon>
        <taxon>Sapindaceae</taxon>
        <taxon>Hippocastanoideae</taxon>
        <taxon>Acereae</taxon>
        <taxon>Acer</taxon>
    </lineage>
</organism>
<dbReference type="Proteomes" id="UP001168877">
    <property type="component" value="Unassembled WGS sequence"/>
</dbReference>
<reference evidence="1" key="2">
    <citation type="submission" date="2023-06" db="EMBL/GenBank/DDBJ databases">
        <authorList>
            <person name="Swenson N.G."/>
            <person name="Wegrzyn J.L."/>
            <person name="Mcevoy S.L."/>
        </authorList>
    </citation>
    <scope>NUCLEOTIDE SEQUENCE</scope>
    <source>
        <strain evidence="1">NS2018</strain>
        <tissue evidence="1">Leaf</tissue>
    </source>
</reference>
<comment type="caution">
    <text evidence="1">The sequence shown here is derived from an EMBL/GenBank/DDBJ whole genome shotgun (WGS) entry which is preliminary data.</text>
</comment>
<evidence type="ECO:0000313" key="1">
    <source>
        <dbReference type="EMBL" id="KAK0575888.1"/>
    </source>
</evidence>
<protein>
    <submittedName>
        <fullName evidence="1">Uncharacterized protein</fullName>
    </submittedName>
</protein>
<proteinExistence type="predicted"/>
<gene>
    <name evidence="1" type="ORF">LWI29_008743</name>
</gene>
<sequence length="119" mass="12903">MFFSAIHNDLALSEDVAVPHSLVSNALVVSSDLVVSAIFSYFVSLTASCQVSSFLRSETILESSTTLGLIYDVHSIVPIQAVPVIDSLVQTVSTTMGPSQHPSIPYTTHMVRNDRYRSS</sequence>
<name>A0AA39RKK8_ACESA</name>
<evidence type="ECO:0000313" key="2">
    <source>
        <dbReference type="Proteomes" id="UP001168877"/>
    </source>
</evidence>
<reference evidence="1" key="1">
    <citation type="journal article" date="2022" name="Plant J.">
        <title>Strategies of tolerance reflected in two North American maple genomes.</title>
        <authorList>
            <person name="McEvoy S.L."/>
            <person name="Sezen U.U."/>
            <person name="Trouern-Trend A."/>
            <person name="McMahon S.M."/>
            <person name="Schaberg P.G."/>
            <person name="Yang J."/>
            <person name="Wegrzyn J.L."/>
            <person name="Swenson N.G."/>
        </authorList>
    </citation>
    <scope>NUCLEOTIDE SEQUENCE</scope>
    <source>
        <strain evidence="1">NS2018</strain>
    </source>
</reference>
<dbReference type="EMBL" id="JAUESC010000386">
    <property type="protein sequence ID" value="KAK0575888.1"/>
    <property type="molecule type" value="Genomic_DNA"/>
</dbReference>
<keyword evidence="2" id="KW-1185">Reference proteome</keyword>